<dbReference type="Pfam" id="PF14534">
    <property type="entry name" value="DUF4440"/>
    <property type="match status" value="1"/>
</dbReference>
<dbReference type="EMBL" id="VAFM01000002">
    <property type="protein sequence ID" value="TKW60875.1"/>
    <property type="molecule type" value="Genomic_DNA"/>
</dbReference>
<proteinExistence type="predicted"/>
<name>A0A6N4R0F2_BLAVI</name>
<comment type="caution">
    <text evidence="2">The sequence shown here is derived from an EMBL/GenBank/DDBJ whole genome shotgun (WGS) entry which is preliminary data.</text>
</comment>
<sequence length="121" mass="13983">MDIIQDVMSLERRLLTPEVRANREMLDLLIADDFVEVGADGRRFGKDEVLKRLPQDANVRFEATDFEARLVADNVVLITFATEKFVEGVSVRKSLRASLWVYKRSRWQIVYHQGTRVVESA</sequence>
<dbReference type="Gene3D" id="3.10.450.50">
    <property type="match status" value="1"/>
</dbReference>
<feature type="domain" description="DUF4440" evidence="1">
    <location>
        <begin position="7"/>
        <end position="109"/>
    </location>
</feature>
<evidence type="ECO:0000313" key="2">
    <source>
        <dbReference type="EMBL" id="TKW60875.1"/>
    </source>
</evidence>
<dbReference type="Proteomes" id="UP000320948">
    <property type="component" value="Unassembled WGS sequence"/>
</dbReference>
<dbReference type="AlphaFoldDB" id="A0A6N4R0F2"/>
<evidence type="ECO:0000313" key="3">
    <source>
        <dbReference type="Proteomes" id="UP000320948"/>
    </source>
</evidence>
<dbReference type="InterPro" id="IPR032710">
    <property type="entry name" value="NTF2-like_dom_sf"/>
</dbReference>
<reference evidence="2 3" key="1">
    <citation type="journal article" date="2017" name="Nat. Commun.">
        <title>In situ click chemistry generation of cyclooxygenase-2 inhibitors.</title>
        <authorList>
            <person name="Bhardwaj A."/>
            <person name="Kaur J."/>
            <person name="Wuest M."/>
            <person name="Wuest F."/>
        </authorList>
    </citation>
    <scope>NUCLEOTIDE SEQUENCE [LARGE SCALE GENOMIC DNA]</scope>
    <source>
        <strain evidence="2">S2_018_000_R2_106</strain>
    </source>
</reference>
<organism evidence="2 3">
    <name type="scientific">Blastochloris viridis</name>
    <name type="common">Rhodopseudomonas viridis</name>
    <dbReference type="NCBI Taxonomy" id="1079"/>
    <lineage>
        <taxon>Bacteria</taxon>
        <taxon>Pseudomonadati</taxon>
        <taxon>Pseudomonadota</taxon>
        <taxon>Alphaproteobacteria</taxon>
        <taxon>Hyphomicrobiales</taxon>
        <taxon>Blastochloridaceae</taxon>
        <taxon>Blastochloris</taxon>
    </lineage>
</organism>
<protein>
    <submittedName>
        <fullName evidence="2">DUF4440 domain-containing protein</fullName>
    </submittedName>
</protein>
<dbReference type="SUPFAM" id="SSF54427">
    <property type="entry name" value="NTF2-like"/>
    <property type="match status" value="1"/>
</dbReference>
<gene>
    <name evidence="2" type="ORF">DI628_08290</name>
</gene>
<evidence type="ECO:0000259" key="1">
    <source>
        <dbReference type="Pfam" id="PF14534"/>
    </source>
</evidence>
<accession>A0A6N4R0F2</accession>
<dbReference type="InterPro" id="IPR027843">
    <property type="entry name" value="DUF4440"/>
</dbReference>